<keyword evidence="1" id="KW-0472">Membrane</keyword>
<keyword evidence="1" id="KW-1133">Transmembrane helix</keyword>
<keyword evidence="1" id="KW-0812">Transmembrane</keyword>
<comment type="caution">
    <text evidence="3">The sequence shown here is derived from an EMBL/GenBank/DDBJ whole genome shotgun (WGS) entry which is preliminary data.</text>
</comment>
<feature type="chain" id="PRO_5041897245" evidence="2">
    <location>
        <begin position="20"/>
        <end position="325"/>
    </location>
</feature>
<evidence type="ECO:0000313" key="4">
    <source>
        <dbReference type="Proteomes" id="UP001212997"/>
    </source>
</evidence>
<dbReference type="EMBL" id="JANAWD010000182">
    <property type="protein sequence ID" value="KAJ3484620.1"/>
    <property type="molecule type" value="Genomic_DNA"/>
</dbReference>
<feature type="signal peptide" evidence="2">
    <location>
        <begin position="1"/>
        <end position="19"/>
    </location>
</feature>
<name>A0AAD5YIX8_9APHY</name>
<accession>A0AAD5YIX8</accession>
<evidence type="ECO:0000313" key="3">
    <source>
        <dbReference type="EMBL" id="KAJ3484620.1"/>
    </source>
</evidence>
<organism evidence="3 4">
    <name type="scientific">Meripilus lineatus</name>
    <dbReference type="NCBI Taxonomy" id="2056292"/>
    <lineage>
        <taxon>Eukaryota</taxon>
        <taxon>Fungi</taxon>
        <taxon>Dikarya</taxon>
        <taxon>Basidiomycota</taxon>
        <taxon>Agaricomycotina</taxon>
        <taxon>Agaricomycetes</taxon>
        <taxon>Polyporales</taxon>
        <taxon>Meripilaceae</taxon>
        <taxon>Meripilus</taxon>
    </lineage>
</organism>
<evidence type="ECO:0000256" key="1">
    <source>
        <dbReference type="SAM" id="Phobius"/>
    </source>
</evidence>
<dbReference type="Proteomes" id="UP001212997">
    <property type="component" value="Unassembled WGS sequence"/>
</dbReference>
<protein>
    <submittedName>
        <fullName evidence="3">Uncharacterized protein</fullName>
    </submittedName>
</protein>
<dbReference type="AlphaFoldDB" id="A0AAD5YIX8"/>
<proteinExistence type="predicted"/>
<feature type="transmembrane region" description="Helical" evidence="1">
    <location>
        <begin position="302"/>
        <end position="323"/>
    </location>
</feature>
<gene>
    <name evidence="3" type="ORF">NLI96_g5512</name>
</gene>
<evidence type="ECO:0000256" key="2">
    <source>
        <dbReference type="SAM" id="SignalP"/>
    </source>
</evidence>
<sequence>MAKITLLSILLFVPALATAKFPFFRRSNVPPEGYFNPLDKGGSMLTSVPNTFPAGLGEPMNAIITGNSDSDVLKDQEVDGGLRNYFLSFGFSSECLGQHAGDDQAADLGDGHGYLNESAVIRWNYGDPELGSCKESIEGGNHFRYWVQNGKEAQSGAVFMAVSYEKPISGLCSKADNSGMKLTCSLLLLLFLIEFHDIVINGYNLGRDWLVGNVTNQTMLIDSAQLTNTTTFSGQSTFKNYTYQTDVVYTPGLLSNTSDGINHHLSVGVNGSNAIDGLVAVMTVKIVSRPPVSASSRASPTLPLLSLSSIVALVMFVTSLFSLSL</sequence>
<keyword evidence="2" id="KW-0732">Signal</keyword>
<keyword evidence="4" id="KW-1185">Reference proteome</keyword>
<reference evidence="3" key="1">
    <citation type="submission" date="2022-07" db="EMBL/GenBank/DDBJ databases">
        <title>Genome Sequence of Physisporinus lineatus.</title>
        <authorList>
            <person name="Buettner E."/>
        </authorList>
    </citation>
    <scope>NUCLEOTIDE SEQUENCE</scope>
    <source>
        <strain evidence="3">VT162</strain>
    </source>
</reference>